<evidence type="ECO:0000313" key="1">
    <source>
        <dbReference type="EMBL" id="SCL50134.1"/>
    </source>
</evidence>
<gene>
    <name evidence="1" type="ORF">GA0070604_2058</name>
</gene>
<organism evidence="1 2">
    <name type="scientific">Micromonospora eburnea</name>
    <dbReference type="NCBI Taxonomy" id="227316"/>
    <lineage>
        <taxon>Bacteria</taxon>
        <taxon>Bacillati</taxon>
        <taxon>Actinomycetota</taxon>
        <taxon>Actinomycetes</taxon>
        <taxon>Micromonosporales</taxon>
        <taxon>Micromonosporaceae</taxon>
        <taxon>Micromonospora</taxon>
    </lineage>
</organism>
<sequence>MLVELGNPGAARQQALVPIQVGFDGTTREARPVIKGDPSSAAGDKVMTFTSYRIEKQTVVTTVKRLDGRTETRRYRLAGMYGPWERF</sequence>
<evidence type="ECO:0000313" key="2">
    <source>
        <dbReference type="Proteomes" id="UP000199696"/>
    </source>
</evidence>
<name>A0A1C6U836_9ACTN</name>
<proteinExistence type="predicted"/>
<dbReference type="EMBL" id="FMHY01000002">
    <property type="protein sequence ID" value="SCL50134.1"/>
    <property type="molecule type" value="Genomic_DNA"/>
</dbReference>
<protein>
    <submittedName>
        <fullName evidence="1">Uncharacterized protein</fullName>
    </submittedName>
</protein>
<reference evidence="2" key="1">
    <citation type="submission" date="2016-06" db="EMBL/GenBank/DDBJ databases">
        <authorList>
            <person name="Varghese N."/>
            <person name="Submissions Spin"/>
        </authorList>
    </citation>
    <scope>NUCLEOTIDE SEQUENCE [LARGE SCALE GENOMIC DNA]</scope>
    <source>
        <strain evidence="2">DSM 44814</strain>
    </source>
</reference>
<dbReference type="Proteomes" id="UP000199696">
    <property type="component" value="Unassembled WGS sequence"/>
</dbReference>
<keyword evidence="2" id="KW-1185">Reference proteome</keyword>
<dbReference type="AlphaFoldDB" id="A0A1C6U836"/>
<accession>A0A1C6U836</accession>